<keyword evidence="3" id="KW-1185">Reference proteome</keyword>
<dbReference type="Proteomes" id="UP000001072">
    <property type="component" value="Unassembled WGS sequence"/>
</dbReference>
<sequence length="188" mass="21340">MPSQPELTQRGPNYDPVEIQISNFNMKTEEYERRAKASLAAESQPGHPSPHPSETGASGDTVAIKVEEEDSPTADPPEDDCLVLALCSTDYTLPDQSNRLTINYLTLRRLIRLRSLWDYLTFAGLDEDQVDAVVPILKGQCVTNWDLFLFPKYISEERLGSWGIPYGICVRLVVHAEMFYRYLAMHYP</sequence>
<dbReference type="KEGG" id="mlr:MELLADRAFT_94156"/>
<dbReference type="HOGENOM" id="CLU_1434733_0_0_1"/>
<proteinExistence type="predicted"/>
<evidence type="ECO:0000313" key="3">
    <source>
        <dbReference type="Proteomes" id="UP000001072"/>
    </source>
</evidence>
<gene>
    <name evidence="2" type="ORF">MELLADRAFT_94156</name>
</gene>
<organism evidence="3">
    <name type="scientific">Melampsora larici-populina (strain 98AG31 / pathotype 3-4-7)</name>
    <name type="common">Poplar leaf rust fungus</name>
    <dbReference type="NCBI Taxonomy" id="747676"/>
    <lineage>
        <taxon>Eukaryota</taxon>
        <taxon>Fungi</taxon>
        <taxon>Dikarya</taxon>
        <taxon>Basidiomycota</taxon>
        <taxon>Pucciniomycotina</taxon>
        <taxon>Pucciniomycetes</taxon>
        <taxon>Pucciniales</taxon>
        <taxon>Melampsoraceae</taxon>
        <taxon>Melampsora</taxon>
    </lineage>
</organism>
<dbReference type="EMBL" id="GL883155">
    <property type="protein sequence ID" value="EGF99725.1"/>
    <property type="molecule type" value="Genomic_DNA"/>
</dbReference>
<evidence type="ECO:0000313" key="2">
    <source>
        <dbReference type="EMBL" id="EGF99725.1"/>
    </source>
</evidence>
<name>F4S6P2_MELLP</name>
<dbReference type="RefSeq" id="XP_007417012.1">
    <property type="nucleotide sequence ID" value="XM_007416950.1"/>
</dbReference>
<evidence type="ECO:0000256" key="1">
    <source>
        <dbReference type="SAM" id="MobiDB-lite"/>
    </source>
</evidence>
<protein>
    <submittedName>
        <fullName evidence="2">Uncharacterized protein</fullName>
    </submittedName>
</protein>
<dbReference type="GeneID" id="18936798"/>
<dbReference type="VEuPathDB" id="FungiDB:MELLADRAFT_94156"/>
<accession>F4S6P2</accession>
<dbReference type="InParanoid" id="F4S6P2"/>
<feature type="region of interest" description="Disordered" evidence="1">
    <location>
        <begin position="31"/>
        <end position="58"/>
    </location>
</feature>
<dbReference type="AlphaFoldDB" id="F4S6P2"/>
<reference evidence="3" key="1">
    <citation type="journal article" date="2011" name="Proc. Natl. Acad. Sci. U.S.A.">
        <title>Obligate biotrophy features unraveled by the genomic analysis of rust fungi.</title>
        <authorList>
            <person name="Duplessis S."/>
            <person name="Cuomo C.A."/>
            <person name="Lin Y.-C."/>
            <person name="Aerts A."/>
            <person name="Tisserant E."/>
            <person name="Veneault-Fourrey C."/>
            <person name="Joly D.L."/>
            <person name="Hacquard S."/>
            <person name="Amselem J."/>
            <person name="Cantarel B.L."/>
            <person name="Chiu R."/>
            <person name="Coutinho P.M."/>
            <person name="Feau N."/>
            <person name="Field M."/>
            <person name="Frey P."/>
            <person name="Gelhaye E."/>
            <person name="Goldberg J."/>
            <person name="Grabherr M.G."/>
            <person name="Kodira C.D."/>
            <person name="Kohler A."/>
            <person name="Kuees U."/>
            <person name="Lindquist E.A."/>
            <person name="Lucas S.M."/>
            <person name="Mago R."/>
            <person name="Mauceli E."/>
            <person name="Morin E."/>
            <person name="Murat C."/>
            <person name="Pangilinan J.L."/>
            <person name="Park R."/>
            <person name="Pearson M."/>
            <person name="Quesneville H."/>
            <person name="Rouhier N."/>
            <person name="Sakthikumar S."/>
            <person name="Salamov A.A."/>
            <person name="Schmutz J."/>
            <person name="Selles B."/>
            <person name="Shapiro H."/>
            <person name="Tanguay P."/>
            <person name="Tuskan G.A."/>
            <person name="Henrissat B."/>
            <person name="Van de Peer Y."/>
            <person name="Rouze P."/>
            <person name="Ellis J.G."/>
            <person name="Dodds P.N."/>
            <person name="Schein J.E."/>
            <person name="Zhong S."/>
            <person name="Hamelin R.C."/>
            <person name="Grigoriev I.V."/>
            <person name="Szabo L.J."/>
            <person name="Martin F."/>
        </authorList>
    </citation>
    <scope>NUCLEOTIDE SEQUENCE [LARGE SCALE GENOMIC DNA]</scope>
    <source>
        <strain evidence="3">98AG31 / pathotype 3-4-7</strain>
    </source>
</reference>